<evidence type="ECO:0000256" key="7">
    <source>
        <dbReference type="ARBA" id="ARBA00031712"/>
    </source>
</evidence>
<comment type="subcellular location">
    <subcellularLocation>
        <location evidence="1">Secreted</location>
    </subcellularLocation>
</comment>
<dbReference type="GO" id="GO:0005737">
    <property type="term" value="C:cytoplasm"/>
    <property type="evidence" value="ECO:0007669"/>
    <property type="project" value="TreeGrafter"/>
</dbReference>
<dbReference type="Proteomes" id="UP001732720">
    <property type="component" value="Chromosome 1"/>
</dbReference>
<dbReference type="FunFam" id="1.10.210.10:FF:000001">
    <property type="entry name" value="Uteroglobin"/>
    <property type="match status" value="1"/>
</dbReference>
<dbReference type="Pfam" id="PF01099">
    <property type="entry name" value="Uteroglobin"/>
    <property type="match status" value="1"/>
</dbReference>
<dbReference type="PANTHER" id="PTHR10136:SF6">
    <property type="entry name" value="UTEROGLOBIN"/>
    <property type="match status" value="1"/>
</dbReference>
<dbReference type="SMART" id="SM00096">
    <property type="entry name" value="UTG"/>
    <property type="match status" value="1"/>
</dbReference>
<dbReference type="InterPro" id="IPR043215">
    <property type="entry name" value="Secretoglobin_1C-like"/>
</dbReference>
<keyword evidence="5" id="KW-0593">Phospholipase A2 inhibitor</keyword>
<evidence type="ECO:0000313" key="11">
    <source>
        <dbReference type="RefSeq" id="XP_020034812.2"/>
    </source>
</evidence>
<sequence length="112" mass="12245">MHLYAARPPDPYTARASPASAMKLAVTLILVTLAVYCNSESVQICPGFLHVIETLLMGTLSSYETALQPFNPDQNLTNAGIQMKQLLDTLPQVTRVNVMKLTEKILKSPLCA</sequence>
<dbReference type="GeneID" id="109696241"/>
<comment type="function">
    <text evidence="9">Binds phosphatidylcholine, phosphatidylinositol, polychlorinated biphenyls (PCB) and weakly progesterone, potent inhibitor of phospholipase A2.</text>
</comment>
<evidence type="ECO:0000313" key="10">
    <source>
        <dbReference type="Proteomes" id="UP001732720"/>
    </source>
</evidence>
<dbReference type="CTD" id="7356"/>
<dbReference type="SUPFAM" id="SSF48201">
    <property type="entry name" value="Uteroglobin-like"/>
    <property type="match status" value="1"/>
</dbReference>
<protein>
    <recommendedName>
        <fullName evidence="3">Uteroglobin</fullName>
    </recommendedName>
    <alternativeName>
        <fullName evidence="7">Secretoglobin family 1A member 1</fullName>
    </alternativeName>
</protein>
<dbReference type="Gene3D" id="1.10.210.10">
    <property type="entry name" value="Secretoglobin"/>
    <property type="match status" value="1"/>
</dbReference>
<dbReference type="OrthoDB" id="9585556at2759"/>
<keyword evidence="4" id="KW-0964">Secreted</keyword>
<dbReference type="PROSITE" id="PS51311">
    <property type="entry name" value="SCGB"/>
    <property type="match status" value="1"/>
</dbReference>
<evidence type="ECO:0000256" key="5">
    <source>
        <dbReference type="ARBA" id="ARBA00023005"/>
    </source>
</evidence>
<evidence type="ECO:0000256" key="9">
    <source>
        <dbReference type="ARBA" id="ARBA00055802"/>
    </source>
</evidence>
<dbReference type="InterPro" id="IPR016126">
    <property type="entry name" value="Secretoglobin"/>
</dbReference>
<evidence type="ECO:0000256" key="1">
    <source>
        <dbReference type="ARBA" id="ARBA00004613"/>
    </source>
</evidence>
<dbReference type="InterPro" id="IPR035960">
    <property type="entry name" value="Secretoglobin_sf"/>
</dbReference>
<evidence type="ECO:0000256" key="2">
    <source>
        <dbReference type="ARBA" id="ARBA00008650"/>
    </source>
</evidence>
<dbReference type="GO" id="GO:0005615">
    <property type="term" value="C:extracellular space"/>
    <property type="evidence" value="ECO:0007669"/>
    <property type="project" value="TreeGrafter"/>
</dbReference>
<gene>
    <name evidence="11" type="primary">Scgb1a1</name>
</gene>
<keyword evidence="6" id="KW-1015">Disulfide bond</keyword>
<evidence type="ECO:0000256" key="3">
    <source>
        <dbReference type="ARBA" id="ARBA00020696"/>
    </source>
</evidence>
<keyword evidence="10" id="KW-1185">Reference proteome</keyword>
<evidence type="ECO:0000256" key="6">
    <source>
        <dbReference type="ARBA" id="ARBA00023157"/>
    </source>
</evidence>
<dbReference type="GO" id="GO:0007165">
    <property type="term" value="P:signal transduction"/>
    <property type="evidence" value="ECO:0007669"/>
    <property type="project" value="InterPro"/>
</dbReference>
<comment type="subunit">
    <text evidence="8">Antiparallel homodimer; disulfide-linked. Interaction with LMBR1L is controversial.</text>
</comment>
<accession>A0A8B7VT53</accession>
<proteinExistence type="inferred from homology"/>
<evidence type="ECO:0000256" key="4">
    <source>
        <dbReference type="ARBA" id="ARBA00022525"/>
    </source>
</evidence>
<dbReference type="PRINTS" id="PR00486">
    <property type="entry name" value="UTEROGLOBIN"/>
</dbReference>
<dbReference type="CDD" id="cd00633">
    <property type="entry name" value="Secretoglobin"/>
    <property type="match status" value="1"/>
</dbReference>
<organism evidence="11">
    <name type="scientific">Castor canadensis</name>
    <name type="common">American beaver</name>
    <dbReference type="NCBI Taxonomy" id="51338"/>
    <lineage>
        <taxon>Eukaryota</taxon>
        <taxon>Metazoa</taxon>
        <taxon>Chordata</taxon>
        <taxon>Craniata</taxon>
        <taxon>Vertebrata</taxon>
        <taxon>Euteleostomi</taxon>
        <taxon>Mammalia</taxon>
        <taxon>Eutheria</taxon>
        <taxon>Euarchontoglires</taxon>
        <taxon>Glires</taxon>
        <taxon>Rodentia</taxon>
        <taxon>Castorimorpha</taxon>
        <taxon>Castoridae</taxon>
        <taxon>Castor</taxon>
    </lineage>
</organism>
<dbReference type="RefSeq" id="XP_020034812.2">
    <property type="nucleotide sequence ID" value="XM_020179223.2"/>
</dbReference>
<dbReference type="KEGG" id="ccan:109696241"/>
<dbReference type="InterPro" id="IPR000329">
    <property type="entry name" value="Uteroglobin"/>
</dbReference>
<dbReference type="PANTHER" id="PTHR10136">
    <property type="entry name" value="SECRETOGLOBIN FAMILY 1 MEMBER"/>
    <property type="match status" value="1"/>
</dbReference>
<dbReference type="AlphaFoldDB" id="A0A8B7VT53"/>
<comment type="similarity">
    <text evidence="2">Belongs to the secretoglobin family.</text>
</comment>
<reference evidence="11" key="1">
    <citation type="submission" date="2025-08" db="UniProtKB">
        <authorList>
            <consortium name="RefSeq"/>
        </authorList>
    </citation>
    <scope>IDENTIFICATION</scope>
</reference>
<name>A0A8B7VT53_CASCN</name>
<evidence type="ECO:0000256" key="8">
    <source>
        <dbReference type="ARBA" id="ARBA00047071"/>
    </source>
</evidence>
<dbReference type="GO" id="GO:0019834">
    <property type="term" value="F:phospholipase A2 inhibitor activity"/>
    <property type="evidence" value="ECO:0007669"/>
    <property type="project" value="UniProtKB-KW"/>
</dbReference>